<dbReference type="PANTHER" id="PTHR35038:SF8">
    <property type="entry name" value="C-TYPE POLYHEME CYTOCHROME OMCC"/>
    <property type="match status" value="1"/>
</dbReference>
<dbReference type="EMBL" id="FQXS01000027">
    <property type="protein sequence ID" value="SHI06139.1"/>
    <property type="molecule type" value="Genomic_DNA"/>
</dbReference>
<dbReference type="Proteomes" id="UP000184139">
    <property type="component" value="Unassembled WGS sequence"/>
</dbReference>
<sequence>METVYNKNGASLRCWPPTSLLFALAASILVLLLSGCSEEPEQQKEEADTVSSFAGCLSCHNLDLDKHHRLDCTSCHGGNGEALGLEEAHLGLVAAPAHPDQADQVCGSCHREQVEMVAANGHYTLIGHISAVRAAFGSPSSPESALQITAAAQPGSETELVDDLLRRRCLRCHVYTRGDTFPAIDRGLGCAACHLAPHQAEAGRHLFRGHPADDACLSCHYGNHVGFDYYGRYEHDFNREYRTPYLAVDDVVAPYGVEFHQLEADAHRQAGMVCIDCHGQDQVMGVAAGPTCSACHDRKRKETLPPAGITDTADGPVFISAATTRSFPVPQLRHPAHAAYRDTAVCLACHARWTFNDGTTHLVRIDHDDFYDFFRLSVDGSSEVKTIIESHIDFDGAWLDPVMTDKFTGEDLPGVWLKGYLERRWEEPLFARDDDGRISPARPILDLRLSWIDGNETVRFDNLRPRPDSHLLRPYAPHTVGPAGLFYEERLRRFQIRELSLPAE</sequence>
<reference evidence="2 3" key="1">
    <citation type="submission" date="2016-11" db="EMBL/GenBank/DDBJ databases">
        <authorList>
            <person name="Jaros S."/>
            <person name="Januszkiewicz K."/>
            <person name="Wedrychowicz H."/>
        </authorList>
    </citation>
    <scope>NUCLEOTIDE SEQUENCE [LARGE SCALE GENOMIC DNA]</scope>
    <source>
        <strain evidence="2 3">DSM 9705</strain>
    </source>
</reference>
<dbReference type="AlphaFoldDB" id="A0A1M5Y2I6"/>
<dbReference type="Gene3D" id="1.10.1130.10">
    <property type="entry name" value="Flavocytochrome C3, Chain A"/>
    <property type="match status" value="1"/>
</dbReference>
<dbReference type="STRING" id="1121409.SAMN02745124_03564"/>
<proteinExistence type="predicted"/>
<accession>A0A1M5Y2I6</accession>
<dbReference type="PANTHER" id="PTHR35038">
    <property type="entry name" value="DISSIMILATORY SULFITE REDUCTASE SIRA"/>
    <property type="match status" value="1"/>
</dbReference>
<dbReference type="InterPro" id="IPR051829">
    <property type="entry name" value="Multiheme_Cytochr_ET"/>
</dbReference>
<dbReference type="Gene3D" id="1.10.780.10">
    <property type="entry name" value="Hydroxylamine Oxidoreductase, Chain A, domain 1"/>
    <property type="match status" value="1"/>
</dbReference>
<evidence type="ECO:0000313" key="3">
    <source>
        <dbReference type="Proteomes" id="UP000184139"/>
    </source>
</evidence>
<keyword evidence="1" id="KW-0732">Signal</keyword>
<protein>
    <submittedName>
        <fullName evidence="2">Uncharacterized protein</fullName>
    </submittedName>
</protein>
<dbReference type="SUPFAM" id="SSF48695">
    <property type="entry name" value="Multiheme cytochromes"/>
    <property type="match status" value="1"/>
</dbReference>
<evidence type="ECO:0000256" key="1">
    <source>
        <dbReference type="ARBA" id="ARBA00022729"/>
    </source>
</evidence>
<gene>
    <name evidence="2" type="ORF">SAMN02745124_03564</name>
</gene>
<name>A0A1M5Y2I6_9BACT</name>
<keyword evidence="3" id="KW-1185">Reference proteome</keyword>
<evidence type="ECO:0000313" key="2">
    <source>
        <dbReference type="EMBL" id="SHI06139.1"/>
    </source>
</evidence>
<dbReference type="InterPro" id="IPR036280">
    <property type="entry name" value="Multihaem_cyt_sf"/>
</dbReference>
<organism evidence="2 3">
    <name type="scientific">Desulfofustis glycolicus DSM 9705</name>
    <dbReference type="NCBI Taxonomy" id="1121409"/>
    <lineage>
        <taxon>Bacteria</taxon>
        <taxon>Pseudomonadati</taxon>
        <taxon>Thermodesulfobacteriota</taxon>
        <taxon>Desulfobulbia</taxon>
        <taxon>Desulfobulbales</taxon>
        <taxon>Desulfocapsaceae</taxon>
        <taxon>Desulfofustis</taxon>
    </lineage>
</organism>